<sequence length="593" mass="63769">MGEPTNDEWWRHDEPAVNDRQARERRAAERRRPEEDPYSGSASHPRAPRDGRAVRPETGRSEAAELPHARRRSRGRRSGSSAVGHRGGPAQRYGYSAPERGGHGSTIPDDRLPRRRPRQQRPLGWSQQNVPQLRETSASNGGWKFRSLSPAHGRGVPPVVFLAAGVVLAVALLVIVVRGVSGCVASHAAPAAEEPAASEAAAATEAVATTQAAATDDASLPAHTVLDEGRRTASGDGRMSFSAVGDNLMNENLLELADGWGGSAGDGAYDFSPFYSEVAPVIQGSYDVSLINQETTLGGNDEFDYVGYPSYNTPDSLADAVASAGWRIVNTNTNHTYDTWTKSIEHSQGVWAAKTGLVTIGSYDSDADRQTVRLVECNGIRLAALSYCYGQNGYEQDDLPNDYFAVPYDEAKMREDVARAREVADVVLVYMHWGDEYTNEPSDDQKAIAKVCADIGVDVVVGSHAHVIQPVEWVEREGGGKMLCAYGLGDFVSGYRNSPNCILSGMLSCDFVRVGDDAAGGDNVGPGGIAVENVTWHPLVEHMVGDTDVVRFVKGYSTADAEANELLSTVGDPTTWPLEKTREVIGDVATIDA</sequence>
<dbReference type="OrthoDB" id="9810718at2"/>
<evidence type="ECO:0000313" key="5">
    <source>
        <dbReference type="EMBL" id="BBH49537.1"/>
    </source>
</evidence>
<keyword evidence="3" id="KW-0812">Transmembrane</keyword>
<dbReference type="KEGG" id="pcat:Pcatena_01240"/>
<accession>A0A3G9JVS1</accession>
<feature type="domain" description="Capsule synthesis protein CapA" evidence="4">
    <location>
        <begin position="240"/>
        <end position="495"/>
    </location>
</feature>
<dbReference type="Gene3D" id="3.60.21.10">
    <property type="match status" value="1"/>
</dbReference>
<feature type="region of interest" description="Disordered" evidence="2">
    <location>
        <begin position="1"/>
        <end position="141"/>
    </location>
</feature>
<reference evidence="6" key="1">
    <citation type="submission" date="2018-11" db="EMBL/GenBank/DDBJ databases">
        <title>Comparative genomics of Parolsenella catena and Libanicoccus massiliensis: Reclassification of Libanicoccus massiliensis as Parolsenella massiliensis comb. nov.</title>
        <authorList>
            <person name="Sakamoto M."/>
            <person name="Ikeyama N."/>
            <person name="Murakami T."/>
            <person name="Mori H."/>
            <person name="Yuki M."/>
            <person name="Ohkuma M."/>
        </authorList>
    </citation>
    <scope>NUCLEOTIDE SEQUENCE [LARGE SCALE GENOMIC DNA]</scope>
    <source>
        <strain evidence="6">JCM 31932</strain>
    </source>
</reference>
<dbReference type="InterPro" id="IPR029052">
    <property type="entry name" value="Metallo-depent_PP-like"/>
</dbReference>
<dbReference type="PANTHER" id="PTHR33393">
    <property type="entry name" value="POLYGLUTAMINE SYNTHESIS ACCESSORY PROTEIN RV0574C-RELATED"/>
    <property type="match status" value="1"/>
</dbReference>
<dbReference type="InterPro" id="IPR052169">
    <property type="entry name" value="CW_Biosynth-Accessory"/>
</dbReference>
<dbReference type="InterPro" id="IPR019079">
    <property type="entry name" value="Capsule_synth_CapA"/>
</dbReference>
<evidence type="ECO:0000256" key="1">
    <source>
        <dbReference type="ARBA" id="ARBA00005662"/>
    </source>
</evidence>
<dbReference type="CDD" id="cd07381">
    <property type="entry name" value="MPP_CapA"/>
    <property type="match status" value="1"/>
</dbReference>
<dbReference type="Pfam" id="PF09587">
    <property type="entry name" value="PGA_cap"/>
    <property type="match status" value="1"/>
</dbReference>
<evidence type="ECO:0000313" key="6">
    <source>
        <dbReference type="Proteomes" id="UP000273154"/>
    </source>
</evidence>
<keyword evidence="3" id="KW-1133">Transmembrane helix</keyword>
<proteinExistence type="inferred from homology"/>
<feature type="compositionally biased region" description="Basic and acidic residues" evidence="2">
    <location>
        <begin position="47"/>
        <end position="68"/>
    </location>
</feature>
<feature type="compositionally biased region" description="Polar residues" evidence="2">
    <location>
        <begin position="125"/>
        <end position="140"/>
    </location>
</feature>
<organism evidence="5 6">
    <name type="scientific">Parolsenella catena</name>
    <dbReference type="NCBI Taxonomy" id="2003188"/>
    <lineage>
        <taxon>Bacteria</taxon>
        <taxon>Bacillati</taxon>
        <taxon>Actinomycetota</taxon>
        <taxon>Coriobacteriia</taxon>
        <taxon>Coriobacteriales</taxon>
        <taxon>Atopobiaceae</taxon>
        <taxon>Parolsenella</taxon>
    </lineage>
</organism>
<keyword evidence="3" id="KW-0472">Membrane</keyword>
<comment type="similarity">
    <text evidence="1">Belongs to the CapA family.</text>
</comment>
<evidence type="ECO:0000256" key="2">
    <source>
        <dbReference type="SAM" id="MobiDB-lite"/>
    </source>
</evidence>
<evidence type="ECO:0000256" key="3">
    <source>
        <dbReference type="SAM" id="Phobius"/>
    </source>
</evidence>
<evidence type="ECO:0000259" key="4">
    <source>
        <dbReference type="SMART" id="SM00854"/>
    </source>
</evidence>
<gene>
    <name evidence="5" type="ORF">Pcatena_01240</name>
</gene>
<dbReference type="RefSeq" id="WP_126420710.1">
    <property type="nucleotide sequence ID" value="NZ_AP019367.1"/>
</dbReference>
<feature type="transmembrane region" description="Helical" evidence="3">
    <location>
        <begin position="156"/>
        <end position="177"/>
    </location>
</feature>
<protein>
    <recommendedName>
        <fullName evidence="4">Capsule synthesis protein CapA domain-containing protein</fullName>
    </recommendedName>
</protein>
<name>A0A3G9JVS1_9ACTN</name>
<dbReference type="SMART" id="SM00854">
    <property type="entry name" value="PGA_cap"/>
    <property type="match status" value="1"/>
</dbReference>
<feature type="region of interest" description="Disordered" evidence="2">
    <location>
        <begin position="202"/>
        <end position="237"/>
    </location>
</feature>
<dbReference type="SUPFAM" id="SSF56300">
    <property type="entry name" value="Metallo-dependent phosphatases"/>
    <property type="match status" value="1"/>
</dbReference>
<dbReference type="GeneID" id="88848266"/>
<dbReference type="AlphaFoldDB" id="A0A3G9JVS1"/>
<dbReference type="Proteomes" id="UP000273154">
    <property type="component" value="Chromosome"/>
</dbReference>
<keyword evidence="6" id="KW-1185">Reference proteome</keyword>
<feature type="compositionally biased region" description="Basic and acidic residues" evidence="2">
    <location>
        <begin position="8"/>
        <end position="35"/>
    </location>
</feature>
<dbReference type="PANTHER" id="PTHR33393:SF12">
    <property type="entry name" value="CAPSULE BIOSYNTHESIS PROTEIN CAPA"/>
    <property type="match status" value="1"/>
</dbReference>
<dbReference type="EMBL" id="AP019367">
    <property type="protein sequence ID" value="BBH49537.1"/>
    <property type="molecule type" value="Genomic_DNA"/>
</dbReference>
<feature type="compositionally biased region" description="Low complexity" evidence="2">
    <location>
        <begin position="202"/>
        <end position="218"/>
    </location>
</feature>